<dbReference type="Proteomes" id="UP000435649">
    <property type="component" value="Unassembled WGS sequence"/>
</dbReference>
<dbReference type="AlphaFoldDB" id="A0A844G0L2"/>
<dbReference type="Gene3D" id="3.40.50.300">
    <property type="entry name" value="P-loop containing nucleotide triphosphate hydrolases"/>
    <property type="match status" value="1"/>
</dbReference>
<protein>
    <recommendedName>
        <fullName evidence="3">SynChlorMet cassette protein ScmC</fullName>
    </recommendedName>
</protein>
<evidence type="ECO:0008006" key="3">
    <source>
        <dbReference type="Google" id="ProtNLM"/>
    </source>
</evidence>
<evidence type="ECO:0000313" key="2">
    <source>
        <dbReference type="Proteomes" id="UP000435649"/>
    </source>
</evidence>
<name>A0A844G0L2_9BACT</name>
<organism evidence="1 2">
    <name type="scientific">Victivallis lenta</name>
    <dbReference type="NCBI Taxonomy" id="2606640"/>
    <lineage>
        <taxon>Bacteria</taxon>
        <taxon>Pseudomonadati</taxon>
        <taxon>Lentisphaerota</taxon>
        <taxon>Lentisphaeria</taxon>
        <taxon>Victivallales</taxon>
        <taxon>Victivallaceae</taxon>
        <taxon>Victivallis</taxon>
    </lineage>
</organism>
<dbReference type="SUPFAM" id="SSF53795">
    <property type="entry name" value="PEP carboxykinase-like"/>
    <property type="match status" value="1"/>
</dbReference>
<gene>
    <name evidence="1" type="ORF">FYJ85_05225</name>
</gene>
<reference evidence="1 2" key="1">
    <citation type="submission" date="2019-08" db="EMBL/GenBank/DDBJ databases">
        <title>In-depth cultivation of the pig gut microbiome towards novel bacterial diversity and tailored functional studies.</title>
        <authorList>
            <person name="Wylensek D."/>
            <person name="Hitch T.C.A."/>
            <person name="Clavel T."/>
        </authorList>
    </citation>
    <scope>NUCLEOTIDE SEQUENCE [LARGE SCALE GENOMIC DNA]</scope>
    <source>
        <strain evidence="1 2">BBE-744-WT-12</strain>
    </source>
</reference>
<accession>A0A844G0L2</accession>
<dbReference type="RefSeq" id="WP_154417197.1">
    <property type="nucleotide sequence ID" value="NZ_VUNS01000004.1"/>
</dbReference>
<evidence type="ECO:0000313" key="1">
    <source>
        <dbReference type="EMBL" id="MST96445.1"/>
    </source>
</evidence>
<dbReference type="InterPro" id="IPR027417">
    <property type="entry name" value="P-loop_NTPase"/>
</dbReference>
<proteinExistence type="predicted"/>
<sequence>MKSCFLNLRIASGAVSWEARGDAAASILGKLAAVLELRPEPVPAVPATAVLISPPSPAPGDGKFIAAEHGFRLFEGGEAGAYILQTDPRAAESRVAWANCCKFLLAAGLLGPGGRRRFLLLHGALLEHSGSAAVLLAPGGTGKSTTLRRHRLHGGGGCADDWLLLCEDGEAFAAYPLPTWSEYGRLCDRRFPAEHGLPVRWLLVLSRSERGVGYAGAIPAAEWKAALLNSAEHASWQPLRLLPQETGRKIRLGNAALIGRLARSFFPLAYYADLNDIPGSVLDAVVSRRNR</sequence>
<comment type="caution">
    <text evidence="1">The sequence shown here is derived from an EMBL/GenBank/DDBJ whole genome shotgun (WGS) entry which is preliminary data.</text>
</comment>
<keyword evidence="2" id="KW-1185">Reference proteome</keyword>
<dbReference type="EMBL" id="VUNS01000004">
    <property type="protein sequence ID" value="MST96445.1"/>
    <property type="molecule type" value="Genomic_DNA"/>
</dbReference>